<gene>
    <name evidence="2" type="ORF">FRX31_026800</name>
</gene>
<comment type="caution">
    <text evidence="2">The sequence shown here is derived from an EMBL/GenBank/DDBJ whole genome shotgun (WGS) entry which is preliminary data.</text>
</comment>
<sequence length="73" mass="7857">MTEATLAKLRLGSRRALRSSSVQTMQVDAPTSSASSSPSSRNHLCVSVKSSKQEMEDSCCSSVKMCGVERMDN</sequence>
<dbReference type="OrthoDB" id="10578971at2759"/>
<organism evidence="2 3">
    <name type="scientific">Thalictrum thalictroides</name>
    <name type="common">Rue-anemone</name>
    <name type="synonym">Anemone thalictroides</name>
    <dbReference type="NCBI Taxonomy" id="46969"/>
    <lineage>
        <taxon>Eukaryota</taxon>
        <taxon>Viridiplantae</taxon>
        <taxon>Streptophyta</taxon>
        <taxon>Embryophyta</taxon>
        <taxon>Tracheophyta</taxon>
        <taxon>Spermatophyta</taxon>
        <taxon>Magnoliopsida</taxon>
        <taxon>Ranunculales</taxon>
        <taxon>Ranunculaceae</taxon>
        <taxon>Thalictroideae</taxon>
        <taxon>Thalictrum</taxon>
    </lineage>
</organism>
<dbReference type="AlphaFoldDB" id="A0A7J6VG02"/>
<reference evidence="2 3" key="1">
    <citation type="submission" date="2020-06" db="EMBL/GenBank/DDBJ databases">
        <title>Transcriptomic and genomic resources for Thalictrum thalictroides and T. hernandezii: Facilitating candidate gene discovery in an emerging model plant lineage.</title>
        <authorList>
            <person name="Arias T."/>
            <person name="Riano-Pachon D.M."/>
            <person name="Di Stilio V.S."/>
        </authorList>
    </citation>
    <scope>NUCLEOTIDE SEQUENCE [LARGE SCALE GENOMIC DNA]</scope>
    <source>
        <strain evidence="3">cv. WT478/WT964</strain>
        <tissue evidence="2">Leaves</tissue>
    </source>
</reference>
<dbReference type="Proteomes" id="UP000554482">
    <property type="component" value="Unassembled WGS sequence"/>
</dbReference>
<evidence type="ECO:0000313" key="3">
    <source>
        <dbReference type="Proteomes" id="UP000554482"/>
    </source>
</evidence>
<evidence type="ECO:0000256" key="1">
    <source>
        <dbReference type="SAM" id="MobiDB-lite"/>
    </source>
</evidence>
<keyword evidence="3" id="KW-1185">Reference proteome</keyword>
<proteinExistence type="predicted"/>
<feature type="region of interest" description="Disordered" evidence="1">
    <location>
        <begin position="16"/>
        <end position="42"/>
    </location>
</feature>
<dbReference type="EMBL" id="JABWDY010033188">
    <property type="protein sequence ID" value="KAF5183611.1"/>
    <property type="molecule type" value="Genomic_DNA"/>
</dbReference>
<accession>A0A7J6VG02</accession>
<name>A0A7J6VG02_THATH</name>
<protein>
    <submittedName>
        <fullName evidence="2">Uncharacterized protein</fullName>
    </submittedName>
</protein>
<evidence type="ECO:0000313" key="2">
    <source>
        <dbReference type="EMBL" id="KAF5183611.1"/>
    </source>
</evidence>
<feature type="compositionally biased region" description="Low complexity" evidence="1">
    <location>
        <begin position="29"/>
        <end position="40"/>
    </location>
</feature>